<dbReference type="EMBL" id="LNYZ01000013">
    <property type="protein sequence ID" value="KTD77509.1"/>
    <property type="molecule type" value="Genomic_DNA"/>
</dbReference>
<organism evidence="2 4">
    <name type="scientific">Legionella steigerwaltii</name>
    <dbReference type="NCBI Taxonomy" id="460"/>
    <lineage>
        <taxon>Bacteria</taxon>
        <taxon>Pseudomonadati</taxon>
        <taxon>Pseudomonadota</taxon>
        <taxon>Gammaproteobacteria</taxon>
        <taxon>Legionellales</taxon>
        <taxon>Legionellaceae</taxon>
        <taxon>Legionella</taxon>
    </lineage>
</organism>
<dbReference type="Proteomes" id="UP000054820">
    <property type="component" value="Unassembled WGS sequence"/>
</dbReference>
<reference evidence="1 3" key="1">
    <citation type="submission" date="2015-11" db="EMBL/GenBank/DDBJ databases">
        <title>Genomic analysis of 38 Legionella species identifies large and diverse effector repertoires.</title>
        <authorList>
            <person name="Burstein D."/>
            <person name="Amaro F."/>
            <person name="Zusman T."/>
            <person name="Lifshitz Z."/>
            <person name="Cohen O."/>
            <person name="Gilbert J.A."/>
            <person name="Pupko T."/>
            <person name="Shuman H.A."/>
            <person name="Segal G."/>
        </authorList>
    </citation>
    <scope>NUCLEOTIDE SEQUENCE [LARGE SCALE GENOMIC DNA]</scope>
    <source>
        <strain evidence="1 3">SC-18-C9</strain>
    </source>
</reference>
<evidence type="ECO:0000313" key="2">
    <source>
        <dbReference type="EMBL" id="STY22819.1"/>
    </source>
</evidence>
<dbReference type="AlphaFoldDB" id="A0A378LAS3"/>
<name>A0A378LAS3_9GAMM</name>
<accession>A0A378LAS3</accession>
<evidence type="ECO:0000313" key="1">
    <source>
        <dbReference type="EMBL" id="KTD77509.1"/>
    </source>
</evidence>
<dbReference type="Proteomes" id="UP000255110">
    <property type="component" value="Unassembled WGS sequence"/>
</dbReference>
<dbReference type="EMBL" id="UGOY01000001">
    <property type="protein sequence ID" value="STY22819.1"/>
    <property type="molecule type" value="Genomic_DNA"/>
</dbReference>
<proteinExistence type="predicted"/>
<evidence type="ECO:0000313" key="4">
    <source>
        <dbReference type="Proteomes" id="UP000255110"/>
    </source>
</evidence>
<evidence type="ECO:0000313" key="3">
    <source>
        <dbReference type="Proteomes" id="UP000054820"/>
    </source>
</evidence>
<protein>
    <submittedName>
        <fullName evidence="2">Uncharacterized protein</fullName>
    </submittedName>
</protein>
<gene>
    <name evidence="1" type="ORF">Lstg_1866</name>
    <name evidence="2" type="ORF">NCTC11991_01419</name>
</gene>
<dbReference type="RefSeq" id="WP_058477412.1">
    <property type="nucleotide sequence ID" value="NZ_CAAAIO010000001.1"/>
</dbReference>
<reference evidence="2 4" key="2">
    <citation type="submission" date="2018-06" db="EMBL/GenBank/DDBJ databases">
        <authorList>
            <consortium name="Pathogen Informatics"/>
            <person name="Doyle S."/>
        </authorList>
    </citation>
    <scope>NUCLEOTIDE SEQUENCE [LARGE SCALE GENOMIC DNA]</scope>
    <source>
        <strain evidence="2 4">NCTC11991</strain>
    </source>
</reference>
<dbReference type="OrthoDB" id="9963750at2"/>
<keyword evidence="3" id="KW-1185">Reference proteome</keyword>
<sequence>MTKTVNLKYNSKFFKEKLTEFKKPLQDFLGTLILIDNKINFEKPTELVFDEEPLNSGILSNCYDERALFEAQRGESYAVFSELEGKAVDIFALRESLIQRGVMDCNLQHLVLNLILQCRGAIQFGAPTPFQALISEEAGLTVSTVTDKMKTSLAVKNKDEVRLTIEAPIQTISKRGDIEEIGNFGCEISITTNAIYFNKMTYSKTSDSEIAKQVFKCASEDYSFWSELWSQIKECFGVKEKRPEFEIEVPSANARCS</sequence>